<feature type="transmembrane region" description="Helical" evidence="1">
    <location>
        <begin position="308"/>
        <end position="334"/>
    </location>
</feature>
<comment type="caution">
    <text evidence="2">The sequence shown here is derived from an EMBL/GenBank/DDBJ whole genome shotgun (WGS) entry which is preliminary data.</text>
</comment>
<feature type="transmembrane region" description="Helical" evidence="1">
    <location>
        <begin position="165"/>
        <end position="190"/>
    </location>
</feature>
<gene>
    <name evidence="2" type="primary">spoIIIAE</name>
    <name evidence="2" type="ORF">AHA02nite_10630</name>
</gene>
<evidence type="ECO:0000313" key="2">
    <source>
        <dbReference type="EMBL" id="GEN45287.1"/>
    </source>
</evidence>
<dbReference type="InterPro" id="IPR014194">
    <property type="entry name" value="Spore_III_AE"/>
</dbReference>
<evidence type="ECO:0000313" key="3">
    <source>
        <dbReference type="Proteomes" id="UP000321440"/>
    </source>
</evidence>
<reference evidence="2 3" key="1">
    <citation type="submission" date="2019-07" db="EMBL/GenBank/DDBJ databases">
        <title>Whole genome shotgun sequence of Alkalibacillus haloalkaliphilus NBRC 103110.</title>
        <authorList>
            <person name="Hosoyama A."/>
            <person name="Uohara A."/>
            <person name="Ohji S."/>
            <person name="Ichikawa N."/>
        </authorList>
    </citation>
    <scope>NUCLEOTIDE SEQUENCE [LARGE SCALE GENOMIC DNA]</scope>
    <source>
        <strain evidence="2 3">NBRC 103110</strain>
    </source>
</reference>
<feature type="transmembrane region" description="Helical" evidence="1">
    <location>
        <begin position="133"/>
        <end position="153"/>
    </location>
</feature>
<sequence length="392" mass="43529">MNKFIISFVVVVIVLIGWNGSSIHAEETPEDEQIQEELDELFESEDLERQWQDILNEYRDFMPLDQTDSWRDIINDGSIFSPSDWLSGITAFFLNEWVVNGKTLGMLIFLTLLSVFLKVLIHSFENQSVAKVSYLVIFGVLMTIAVASFHQAVTYTVDAIEAMSHFMLSLLPLFLSMMAAFGNIATVAFFNPFILFFTQVSGFFVSAIIVPLFFLSAILHIASELNEEYNVSQLANLLRQVAFILMGGFLTVFLTVMSLQGANTAVADGVAVRAAKFVTSNFIPVIGRMFTEATDTVLSASLLIKNGVGLAGIVVILIITLFPVLKVLVLGLIFRVSAALLQPVADGPIVNMIDWMGKHILYIMLALLMVSIMFFFSLVMLVIIGNMSLMIR</sequence>
<keyword evidence="1" id="KW-0472">Membrane</keyword>
<accession>A0A511W2V7</accession>
<feature type="transmembrane region" description="Helical" evidence="1">
    <location>
        <begin position="202"/>
        <end position="221"/>
    </location>
</feature>
<keyword evidence="1" id="KW-1133">Transmembrane helix</keyword>
<dbReference type="NCBIfam" id="TIGR02829">
    <property type="entry name" value="spore_III_AE"/>
    <property type="match status" value="1"/>
</dbReference>
<proteinExistence type="predicted"/>
<protein>
    <submittedName>
        <fullName evidence="2">Stage III sporulation protein AE</fullName>
    </submittedName>
</protein>
<name>A0A511W2V7_9BACI</name>
<feature type="transmembrane region" description="Helical" evidence="1">
    <location>
        <begin position="360"/>
        <end position="384"/>
    </location>
</feature>
<evidence type="ECO:0000256" key="1">
    <source>
        <dbReference type="SAM" id="Phobius"/>
    </source>
</evidence>
<feature type="transmembrane region" description="Helical" evidence="1">
    <location>
        <begin position="241"/>
        <end position="259"/>
    </location>
</feature>
<dbReference type="Proteomes" id="UP000321440">
    <property type="component" value="Unassembled WGS sequence"/>
</dbReference>
<feature type="transmembrane region" description="Helical" evidence="1">
    <location>
        <begin position="103"/>
        <end position="121"/>
    </location>
</feature>
<dbReference type="EMBL" id="BJYA01000003">
    <property type="protein sequence ID" value="GEN45287.1"/>
    <property type="molecule type" value="Genomic_DNA"/>
</dbReference>
<keyword evidence="3" id="KW-1185">Reference proteome</keyword>
<organism evidence="2 3">
    <name type="scientific">Alkalibacillus haloalkaliphilus</name>
    <dbReference type="NCBI Taxonomy" id="94136"/>
    <lineage>
        <taxon>Bacteria</taxon>
        <taxon>Bacillati</taxon>
        <taxon>Bacillota</taxon>
        <taxon>Bacilli</taxon>
        <taxon>Bacillales</taxon>
        <taxon>Bacillaceae</taxon>
        <taxon>Alkalibacillus</taxon>
    </lineage>
</organism>
<keyword evidence="1" id="KW-0812">Transmembrane</keyword>
<dbReference type="Pfam" id="PF09546">
    <property type="entry name" value="Spore_III_AE"/>
    <property type="match status" value="1"/>
</dbReference>
<dbReference type="OrthoDB" id="2373222at2"/>
<dbReference type="AlphaFoldDB" id="A0A511W2V7"/>
<dbReference type="RefSeq" id="WP_146815084.1">
    <property type="nucleotide sequence ID" value="NZ_BJYA01000003.1"/>
</dbReference>